<dbReference type="InterPro" id="IPR008969">
    <property type="entry name" value="CarboxyPept-like_regulatory"/>
</dbReference>
<dbReference type="GO" id="GO:0009279">
    <property type="term" value="C:cell outer membrane"/>
    <property type="evidence" value="ECO:0007669"/>
    <property type="project" value="UniProtKB-SubCell"/>
</dbReference>
<keyword evidence="1" id="KW-0732">Signal</keyword>
<dbReference type="Gene3D" id="2.60.40.1120">
    <property type="entry name" value="Carboxypeptidase-like, regulatory domain"/>
    <property type="match status" value="1"/>
</dbReference>
<dbReference type="PANTHER" id="PTHR30069">
    <property type="entry name" value="TONB-DEPENDENT OUTER MEMBRANE RECEPTOR"/>
    <property type="match status" value="1"/>
</dbReference>
<dbReference type="RefSeq" id="WP_007660521.1">
    <property type="nucleotide sequence ID" value="NZ_JAQCXL010000022.1"/>
</dbReference>
<dbReference type="Pfam" id="PF13715">
    <property type="entry name" value="CarbopepD_reg_2"/>
    <property type="match status" value="1"/>
</dbReference>
<organism evidence="5 7">
    <name type="scientific">Bacteroides intestinalis</name>
    <dbReference type="NCBI Taxonomy" id="329854"/>
    <lineage>
        <taxon>Bacteria</taxon>
        <taxon>Pseudomonadati</taxon>
        <taxon>Bacteroidota</taxon>
        <taxon>Bacteroidia</taxon>
        <taxon>Bacteroidales</taxon>
        <taxon>Bacteroidaceae</taxon>
        <taxon>Bacteroides</taxon>
    </lineage>
</organism>
<dbReference type="PANTHER" id="PTHR30069:SF29">
    <property type="entry name" value="HEMOGLOBIN AND HEMOGLOBIN-HAPTOGLOBIN-BINDING PROTEIN 1-RELATED"/>
    <property type="match status" value="1"/>
</dbReference>
<dbReference type="InterPro" id="IPR012910">
    <property type="entry name" value="Plug_dom"/>
</dbReference>
<dbReference type="Proteomes" id="UP000291191">
    <property type="component" value="Unassembled WGS sequence"/>
</dbReference>
<name>A0A415AJQ4_9BACE</name>
<keyword evidence="5" id="KW-0675">Receptor</keyword>
<accession>A0A415AJQ4</accession>
<keyword evidence="2" id="KW-0998">Cell outer membrane</keyword>
<dbReference type="InterPro" id="IPR037066">
    <property type="entry name" value="Plug_dom_sf"/>
</dbReference>
<keyword evidence="7" id="KW-1185">Reference proteome</keyword>
<sequence>MENINLNNNDRSASSLWKSMMFVLLCFLMTLPMSAQNRIVRGTVVDQTGETVIGANVRVNGTTRGVITDINGEFEIAADANEKLTVSFIGYVDAVVTANKTTLKITLQEDSQALDEVVVVGYGTQKKATLTGAVSAINNKEIAITKNENVVNMLSGKIPGVRIFQKSSQPGEFDNALDIRGMGEPLIVVDGVPRDKAYFSRMDANEIDNVSVLKDASAAIYGVRAANGVILVTTKRGEASNGKFDITFSANYGWQQFLYVPQTASAADHMLLINEKYYNAFGDNTYPNRTPAKYTWEQMMEYSTGKKKSTNWTKELFDDNVPQQQYNISVNGGSEKVNYFFNLGYLKQEGSYKSGSLNYDRWNFRSNIDAKITNRLKASVQASGYMDEKNQPFTDIWSVYKKAWTYRPTSEAYVDGDHNYPAWDSEMGEPENPVAAINSDLTGYRREKRVNFNGSLTLTYDIPGVKGLNAKAFYSYDYSSTNNTQYKRPYKLYNRREDGTLESFERNPDSNLRRSTDPGYATTMQLSLNYARKFGDHNVSAMVLFEEQYNNWDSFYAQRVMQLVGEYLIYGEEEGQIGSMGGAGDVTRQAYVGKLTYDYKGRYMVDFSFREDGSSRYPKDGRWGFFPGVSAGWRISEEPFVKELVPFLTNLKLRGSWGKMGDDGAAGTYPETAVAYNINKDRIAWFYNGILMTGVEPTAIPNPDKTWYTSKTVNLGLDFDLWNQKLSGTVEFFKRKREGLLATASTVVPGTVGANLPQENLNADQTFGWEISLNHRNRVGDVNYWVGGQISATKNRWDYRLDSQASNSMDAWRRRDVSGRNKDIWFSYEEGGRFSSYEQIRYHDLTGGGYGQGTLPGDYYYKDWNGDGIINGEDNHPMASYNLPVFNYGFVMGADWKGIDVSMNWQGAAGVYNSYDEVFTEVGPFNGGAVLDIYLDRWHTVNPSDDPFNPNTKWVSGLYPATGHSFSNAGTGIKNTSYLRLKTLEVGYTLPKTWIAKAGIQNLRIYFNAYNLLTFTGLDNIDPERPGRQGGANNNADSGILFYNYPVNRTFNIGATIKF</sequence>
<proteinExistence type="inferred from homology"/>
<reference evidence="5 7" key="2">
    <citation type="journal article" date="2019" name="Science, e1252229">
        <title>Invertible promoters mediate bacterial phase variation, antibiotic resistance, and host adaptation in the gut.</title>
        <authorList>
            <person name="Jiang X."/>
            <person name="Hall A.B."/>
            <person name="Arthur T.D."/>
            <person name="Plichta D.R."/>
            <person name="Covington C.T."/>
            <person name="Poyet M."/>
            <person name="Crothers J."/>
            <person name="Moses P.L."/>
            <person name="Tolonen A.C."/>
            <person name="Vlamakis H."/>
            <person name="Alm E.J."/>
            <person name="Xavier R.J."/>
        </authorList>
    </citation>
    <scope>NUCLEOTIDE SEQUENCE [LARGE SCALE GENOMIC DNA]</scope>
    <source>
        <strain evidence="5">Bf_0095</strain>
        <strain evidence="7">bf_0095</strain>
    </source>
</reference>
<evidence type="ECO:0000256" key="2">
    <source>
        <dbReference type="PROSITE-ProRule" id="PRU01360"/>
    </source>
</evidence>
<reference evidence="4 6" key="1">
    <citation type="submission" date="2018-08" db="EMBL/GenBank/DDBJ databases">
        <title>A genome reference for cultivated species of the human gut microbiota.</title>
        <authorList>
            <person name="Zou Y."/>
            <person name="Xue W."/>
            <person name="Luo G."/>
        </authorList>
    </citation>
    <scope>NUCLEOTIDE SEQUENCE [LARGE SCALE GENOMIC DNA]</scope>
    <source>
        <strain evidence="4 6">AF31-23</strain>
    </source>
</reference>
<dbReference type="AlphaFoldDB" id="A0A415AJQ4"/>
<comment type="subcellular location">
    <subcellularLocation>
        <location evidence="2">Cell outer membrane</location>
        <topology evidence="2">Multi-pass membrane protein</topology>
    </subcellularLocation>
</comment>
<evidence type="ECO:0000313" key="7">
    <source>
        <dbReference type="Proteomes" id="UP000291191"/>
    </source>
</evidence>
<dbReference type="OrthoDB" id="9768177at2"/>
<dbReference type="InterPro" id="IPR039426">
    <property type="entry name" value="TonB-dep_rcpt-like"/>
</dbReference>
<dbReference type="SUPFAM" id="SSF56935">
    <property type="entry name" value="Porins"/>
    <property type="match status" value="1"/>
</dbReference>
<keyword evidence="2" id="KW-1134">Transmembrane beta strand</keyword>
<dbReference type="SUPFAM" id="SSF49464">
    <property type="entry name" value="Carboxypeptidase regulatory domain-like"/>
    <property type="match status" value="1"/>
</dbReference>
<dbReference type="InterPro" id="IPR023996">
    <property type="entry name" value="TonB-dep_OMP_SusC/RagA"/>
</dbReference>
<dbReference type="InterPro" id="IPR023997">
    <property type="entry name" value="TonB-dep_OMP_SusC/RagA_CS"/>
</dbReference>
<dbReference type="NCBIfam" id="TIGR04057">
    <property type="entry name" value="SusC_RagA_signa"/>
    <property type="match status" value="1"/>
</dbReference>
<evidence type="ECO:0000256" key="1">
    <source>
        <dbReference type="ARBA" id="ARBA00022729"/>
    </source>
</evidence>
<keyword evidence="2" id="KW-0812">Transmembrane</keyword>
<evidence type="ECO:0000313" key="4">
    <source>
        <dbReference type="EMBL" id="RHN04573.1"/>
    </source>
</evidence>
<gene>
    <name evidence="4" type="ORF">DWZ32_17040</name>
    <name evidence="5" type="ORF">EAJ06_03485</name>
</gene>
<dbReference type="Proteomes" id="UP000286003">
    <property type="component" value="Unassembled WGS sequence"/>
</dbReference>
<comment type="caution">
    <text evidence="5">The sequence shown here is derived from an EMBL/GenBank/DDBJ whole genome shotgun (WGS) entry which is preliminary data.</text>
</comment>
<dbReference type="EMBL" id="RCXO01000003">
    <property type="protein sequence ID" value="RYT82064.1"/>
    <property type="molecule type" value="Genomic_DNA"/>
</dbReference>
<protein>
    <submittedName>
        <fullName evidence="5">TonB-dependent receptor</fullName>
    </submittedName>
</protein>
<dbReference type="NCBIfam" id="TIGR04056">
    <property type="entry name" value="OMP_RagA_SusC"/>
    <property type="match status" value="1"/>
</dbReference>
<dbReference type="EMBL" id="QRQM01000021">
    <property type="protein sequence ID" value="RHN04573.1"/>
    <property type="molecule type" value="Genomic_DNA"/>
</dbReference>
<keyword evidence="2" id="KW-0472">Membrane</keyword>
<evidence type="ECO:0000313" key="6">
    <source>
        <dbReference type="Proteomes" id="UP000286003"/>
    </source>
</evidence>
<dbReference type="Gene3D" id="2.170.130.10">
    <property type="entry name" value="TonB-dependent receptor, plug domain"/>
    <property type="match status" value="1"/>
</dbReference>
<dbReference type="Pfam" id="PF07715">
    <property type="entry name" value="Plug"/>
    <property type="match status" value="1"/>
</dbReference>
<comment type="similarity">
    <text evidence="2">Belongs to the TonB-dependent receptor family.</text>
</comment>
<keyword evidence="2" id="KW-0813">Transport</keyword>
<evidence type="ECO:0000259" key="3">
    <source>
        <dbReference type="Pfam" id="PF07715"/>
    </source>
</evidence>
<dbReference type="GO" id="GO:0044718">
    <property type="term" value="P:siderophore transmembrane transport"/>
    <property type="evidence" value="ECO:0007669"/>
    <property type="project" value="TreeGrafter"/>
</dbReference>
<feature type="domain" description="TonB-dependent receptor plug" evidence="3">
    <location>
        <begin position="127"/>
        <end position="229"/>
    </location>
</feature>
<dbReference type="PROSITE" id="PS52016">
    <property type="entry name" value="TONB_DEPENDENT_REC_3"/>
    <property type="match status" value="1"/>
</dbReference>
<evidence type="ECO:0000313" key="5">
    <source>
        <dbReference type="EMBL" id="RYT82064.1"/>
    </source>
</evidence>
<dbReference type="GO" id="GO:0015344">
    <property type="term" value="F:siderophore uptake transmembrane transporter activity"/>
    <property type="evidence" value="ECO:0007669"/>
    <property type="project" value="TreeGrafter"/>
</dbReference>
<dbReference type="GeneID" id="26158130"/>